<sequence length="145" mass="16233">MKQDNEEEEAVEDWLAKLSASLVTDGKKSFLDSISQCLSCGYREMTKISLTTMVWFSSSLASVPDSEFQLPAFSVLISKLKENLENSEWIEHKILAATSLLNFSKIPDCMNIMLTMASEIAAPLSDLLEENRTAKELYALISQED</sequence>
<keyword evidence="3" id="KW-1185">Reference proteome</keyword>
<proteinExistence type="predicted"/>
<dbReference type="PANTHER" id="PTHR35549:SF1">
    <property type="entry name" value="OS04G0584500 PROTEIN"/>
    <property type="match status" value="1"/>
</dbReference>
<accession>A0AAP0GUZ2</accession>
<feature type="domain" description="Putative E3 ubiquitin-protein ligase LIN ARM-like" evidence="1">
    <location>
        <begin position="3"/>
        <end position="142"/>
    </location>
</feature>
<dbReference type="AlphaFoldDB" id="A0AAP0GUZ2"/>
<protein>
    <recommendedName>
        <fullName evidence="1">Putative E3 ubiquitin-protein ligase LIN ARM-like domain-containing protein</fullName>
    </recommendedName>
</protein>
<evidence type="ECO:0000313" key="3">
    <source>
        <dbReference type="Proteomes" id="UP001408789"/>
    </source>
</evidence>
<reference evidence="2 3" key="1">
    <citation type="submission" date="2024-04" db="EMBL/GenBank/DDBJ databases">
        <title>The reference genome of an endangered Asteraceae, Deinandra increscens subsp. villosa, native to the Central Coast of California.</title>
        <authorList>
            <person name="Guilliams M."/>
            <person name="Hasenstab-Lehman K."/>
            <person name="Meyer R."/>
            <person name="Mcevoy S."/>
        </authorList>
    </citation>
    <scope>NUCLEOTIDE SEQUENCE [LARGE SCALE GENOMIC DNA]</scope>
    <source>
        <tissue evidence="2">Leaf</tissue>
    </source>
</reference>
<organism evidence="2 3">
    <name type="scientific">Deinandra increscens subsp. villosa</name>
    <dbReference type="NCBI Taxonomy" id="3103831"/>
    <lineage>
        <taxon>Eukaryota</taxon>
        <taxon>Viridiplantae</taxon>
        <taxon>Streptophyta</taxon>
        <taxon>Embryophyta</taxon>
        <taxon>Tracheophyta</taxon>
        <taxon>Spermatophyta</taxon>
        <taxon>Magnoliopsida</taxon>
        <taxon>eudicotyledons</taxon>
        <taxon>Gunneridae</taxon>
        <taxon>Pentapetalae</taxon>
        <taxon>asterids</taxon>
        <taxon>campanulids</taxon>
        <taxon>Asterales</taxon>
        <taxon>Asteraceae</taxon>
        <taxon>Asteroideae</taxon>
        <taxon>Heliantheae alliance</taxon>
        <taxon>Madieae</taxon>
        <taxon>Madiinae</taxon>
        <taxon>Deinandra</taxon>
    </lineage>
</organism>
<dbReference type="InterPro" id="IPR055566">
    <property type="entry name" value="ARM_LIN"/>
</dbReference>
<evidence type="ECO:0000313" key="2">
    <source>
        <dbReference type="EMBL" id="KAK9061499.1"/>
    </source>
</evidence>
<dbReference type="Pfam" id="PF23628">
    <property type="entry name" value="ARM_LIN_C"/>
    <property type="match status" value="1"/>
</dbReference>
<name>A0AAP0GUZ2_9ASTR</name>
<dbReference type="Proteomes" id="UP001408789">
    <property type="component" value="Unassembled WGS sequence"/>
</dbReference>
<evidence type="ECO:0000259" key="1">
    <source>
        <dbReference type="Pfam" id="PF23628"/>
    </source>
</evidence>
<dbReference type="PANTHER" id="PTHR35549">
    <property type="entry name" value="OS04G0584500 PROTEIN"/>
    <property type="match status" value="1"/>
</dbReference>
<dbReference type="EMBL" id="JBCNJP010000019">
    <property type="protein sequence ID" value="KAK9061499.1"/>
    <property type="molecule type" value="Genomic_DNA"/>
</dbReference>
<comment type="caution">
    <text evidence="2">The sequence shown here is derived from an EMBL/GenBank/DDBJ whole genome shotgun (WGS) entry which is preliminary data.</text>
</comment>
<gene>
    <name evidence="2" type="ORF">SSX86_018681</name>
</gene>